<dbReference type="PANTHER" id="PTHR34989:SF1">
    <property type="entry name" value="PROTEIN HDED"/>
    <property type="match status" value="1"/>
</dbReference>
<keyword evidence="3" id="KW-1185">Reference proteome</keyword>
<feature type="transmembrane region" description="Helical" evidence="1">
    <location>
        <begin position="155"/>
        <end position="179"/>
    </location>
</feature>
<evidence type="ECO:0000256" key="1">
    <source>
        <dbReference type="SAM" id="Phobius"/>
    </source>
</evidence>
<comment type="caution">
    <text evidence="2">The sequence shown here is derived from an EMBL/GenBank/DDBJ whole genome shotgun (WGS) entry which is preliminary data.</text>
</comment>
<dbReference type="PANTHER" id="PTHR34989">
    <property type="entry name" value="PROTEIN HDED"/>
    <property type="match status" value="1"/>
</dbReference>
<dbReference type="GO" id="GO:0005886">
    <property type="term" value="C:plasma membrane"/>
    <property type="evidence" value="ECO:0007669"/>
    <property type="project" value="TreeGrafter"/>
</dbReference>
<feature type="transmembrane region" description="Helical" evidence="1">
    <location>
        <begin position="125"/>
        <end position="143"/>
    </location>
</feature>
<evidence type="ECO:0000313" key="3">
    <source>
        <dbReference type="Proteomes" id="UP000306192"/>
    </source>
</evidence>
<dbReference type="InterPro" id="IPR005325">
    <property type="entry name" value="DUF308_memb"/>
</dbReference>
<evidence type="ECO:0000313" key="2">
    <source>
        <dbReference type="EMBL" id="TIH40669.1"/>
    </source>
</evidence>
<proteinExistence type="predicted"/>
<name>A0A4T2C9N7_9MICO</name>
<sequence>MLVRSAPSHQHHQGVTVSVPQPSLFRFSFHTEDIPPSAIRWFKTALWVGAVLSVIIGIVVLVWPGSTLEVVAFLFGLYFFVVGLVRVVVGIVNGSLSSGVRVLSVILGVFLLVAGVFALKNPLSSLVVLALLIGISWITEGIIALTQTVNDSSRWFGTLSGVLSLIAGIVFIFVPLWSLAVLTVFAAYTLIILGVFQGMSAFTLGRPVKVAKTSR</sequence>
<feature type="transmembrane region" description="Helical" evidence="1">
    <location>
        <begin position="185"/>
        <end position="205"/>
    </location>
</feature>
<feature type="transmembrane region" description="Helical" evidence="1">
    <location>
        <begin position="70"/>
        <end position="92"/>
    </location>
</feature>
<protein>
    <recommendedName>
        <fullName evidence="4">HdeD family acid-resistance protein</fullName>
    </recommendedName>
</protein>
<keyword evidence="1" id="KW-0812">Transmembrane</keyword>
<keyword evidence="1" id="KW-0472">Membrane</keyword>
<dbReference type="EMBL" id="QYRT01000002">
    <property type="protein sequence ID" value="TIH40669.1"/>
    <property type="molecule type" value="Genomic_DNA"/>
</dbReference>
<dbReference type="Proteomes" id="UP000306192">
    <property type="component" value="Unassembled WGS sequence"/>
</dbReference>
<dbReference type="InterPro" id="IPR052712">
    <property type="entry name" value="Acid_resist_chaperone_HdeD"/>
</dbReference>
<dbReference type="Pfam" id="PF03729">
    <property type="entry name" value="DUF308"/>
    <property type="match status" value="1"/>
</dbReference>
<accession>A0A4T2C9N7</accession>
<feature type="transmembrane region" description="Helical" evidence="1">
    <location>
        <begin position="45"/>
        <end position="64"/>
    </location>
</feature>
<dbReference type="AlphaFoldDB" id="A0A4T2C9N7"/>
<evidence type="ECO:0008006" key="4">
    <source>
        <dbReference type="Google" id="ProtNLM"/>
    </source>
</evidence>
<feature type="transmembrane region" description="Helical" evidence="1">
    <location>
        <begin position="99"/>
        <end position="119"/>
    </location>
</feature>
<gene>
    <name evidence="2" type="ORF">D4765_01415</name>
</gene>
<reference evidence="2 3" key="1">
    <citation type="journal article" date="2019" name="Microorganisms">
        <title>Systematic Affiliation and Genome Analysis of Subtercola vilae DB165(T) with Particular Emphasis on Cold Adaptation of an Isolate from a High-Altitude Cold Volcano Lake.</title>
        <authorList>
            <person name="Villalobos A.S."/>
            <person name="Wiese J."/>
            <person name="Imhoff J.F."/>
            <person name="Dorador C."/>
            <person name="Keller A."/>
            <person name="Hentschel U."/>
        </authorList>
    </citation>
    <scope>NUCLEOTIDE SEQUENCE [LARGE SCALE GENOMIC DNA]</scope>
    <source>
        <strain evidence="2 3">DB165</strain>
    </source>
</reference>
<organism evidence="2 3">
    <name type="scientific">Subtercola vilae</name>
    <dbReference type="NCBI Taxonomy" id="2056433"/>
    <lineage>
        <taxon>Bacteria</taxon>
        <taxon>Bacillati</taxon>
        <taxon>Actinomycetota</taxon>
        <taxon>Actinomycetes</taxon>
        <taxon>Micrococcales</taxon>
        <taxon>Microbacteriaceae</taxon>
        <taxon>Subtercola</taxon>
    </lineage>
</organism>
<keyword evidence="1" id="KW-1133">Transmembrane helix</keyword>